<sequence length="98" mass="11391">MVFLETTSPHIMRERGALDLIMDVNVSTQYNNRWKQMGCEEKKTAVDEEIKRMKQLPSNSAYVSHRLRVLNKILHLMSAERTASVEQELELLFAKLSL</sequence>
<accession>A0A7J7C925</accession>
<dbReference type="AlphaFoldDB" id="A0A7J7C925"/>
<gene>
    <name evidence="1" type="ORF">HS088_TW19G00221</name>
</gene>
<comment type="caution">
    <text evidence="1">The sequence shown here is derived from an EMBL/GenBank/DDBJ whole genome shotgun (WGS) entry which is preliminary data.</text>
</comment>
<evidence type="ECO:0000313" key="2">
    <source>
        <dbReference type="Proteomes" id="UP000593562"/>
    </source>
</evidence>
<protein>
    <submittedName>
        <fullName evidence="1">Uncharacterized protein</fullName>
    </submittedName>
</protein>
<dbReference type="OrthoDB" id="1928932at2759"/>
<organism evidence="1 2">
    <name type="scientific">Tripterygium wilfordii</name>
    <name type="common">Thunder God vine</name>
    <dbReference type="NCBI Taxonomy" id="458696"/>
    <lineage>
        <taxon>Eukaryota</taxon>
        <taxon>Viridiplantae</taxon>
        <taxon>Streptophyta</taxon>
        <taxon>Embryophyta</taxon>
        <taxon>Tracheophyta</taxon>
        <taxon>Spermatophyta</taxon>
        <taxon>Magnoliopsida</taxon>
        <taxon>eudicotyledons</taxon>
        <taxon>Gunneridae</taxon>
        <taxon>Pentapetalae</taxon>
        <taxon>rosids</taxon>
        <taxon>fabids</taxon>
        <taxon>Celastrales</taxon>
        <taxon>Celastraceae</taxon>
        <taxon>Tripterygium</taxon>
    </lineage>
</organism>
<dbReference type="Proteomes" id="UP000593562">
    <property type="component" value="Unassembled WGS sequence"/>
</dbReference>
<reference evidence="1 2" key="1">
    <citation type="journal article" date="2020" name="Nat. Commun.">
        <title>Genome of Tripterygium wilfordii and identification of cytochrome P450 involved in triptolide biosynthesis.</title>
        <authorList>
            <person name="Tu L."/>
            <person name="Su P."/>
            <person name="Zhang Z."/>
            <person name="Gao L."/>
            <person name="Wang J."/>
            <person name="Hu T."/>
            <person name="Zhou J."/>
            <person name="Zhang Y."/>
            <person name="Zhao Y."/>
            <person name="Liu Y."/>
            <person name="Song Y."/>
            <person name="Tong Y."/>
            <person name="Lu Y."/>
            <person name="Yang J."/>
            <person name="Xu C."/>
            <person name="Jia M."/>
            <person name="Peters R.J."/>
            <person name="Huang L."/>
            <person name="Gao W."/>
        </authorList>
    </citation>
    <scope>NUCLEOTIDE SEQUENCE [LARGE SCALE GENOMIC DNA]</scope>
    <source>
        <strain evidence="2">cv. XIE 37</strain>
        <tissue evidence="1">Leaf</tissue>
    </source>
</reference>
<name>A0A7J7C925_TRIWF</name>
<proteinExistence type="predicted"/>
<evidence type="ECO:0000313" key="1">
    <source>
        <dbReference type="EMBL" id="KAF5730629.1"/>
    </source>
</evidence>
<dbReference type="EMBL" id="JAAARO010000019">
    <property type="protein sequence ID" value="KAF5730629.1"/>
    <property type="molecule type" value="Genomic_DNA"/>
</dbReference>
<dbReference type="InParanoid" id="A0A7J7C925"/>
<keyword evidence="2" id="KW-1185">Reference proteome</keyword>